<dbReference type="EMBL" id="JAANNP010000002">
    <property type="protein sequence ID" value="NHC13758.1"/>
    <property type="molecule type" value="Genomic_DNA"/>
</dbReference>
<name>A0ABX0GWX8_9ACTN</name>
<sequence>MEETAARLRSAGLRPTAPRVAVLAVLEAERQHLTADEVVRAARKRLGALSVQGAYDVLTALTSAGLLRRIEPAGSAARYEARVADNHHHIVCRSCGAMQDVDCAVGEAPCLVPSSAAGFVLDEAEVTWWGLCPDCHARQQIKSVNDDEMEESA</sequence>
<keyword evidence="10" id="KW-0804">Transcription</keyword>
<keyword evidence="7" id="KW-0408">Iron</keyword>
<reference evidence="11 12" key="1">
    <citation type="submission" date="2020-03" db="EMBL/GenBank/DDBJ databases">
        <title>Two novel Motilibacter sp.</title>
        <authorList>
            <person name="Liu S."/>
        </authorList>
    </citation>
    <scope>NUCLEOTIDE SEQUENCE [LARGE SCALE GENOMIC DNA]</scope>
    <source>
        <strain evidence="11 12">E257</strain>
    </source>
</reference>
<keyword evidence="5" id="KW-0479">Metal-binding</keyword>
<dbReference type="Gene3D" id="3.30.1490.190">
    <property type="match status" value="1"/>
</dbReference>
<dbReference type="CDD" id="cd07153">
    <property type="entry name" value="Fur_like"/>
    <property type="match status" value="1"/>
</dbReference>
<keyword evidence="12" id="KW-1185">Reference proteome</keyword>
<evidence type="ECO:0000256" key="10">
    <source>
        <dbReference type="ARBA" id="ARBA00023163"/>
    </source>
</evidence>
<evidence type="ECO:0000313" key="12">
    <source>
        <dbReference type="Proteomes" id="UP000800981"/>
    </source>
</evidence>
<evidence type="ECO:0000256" key="1">
    <source>
        <dbReference type="ARBA" id="ARBA00004496"/>
    </source>
</evidence>
<dbReference type="InterPro" id="IPR036388">
    <property type="entry name" value="WH-like_DNA-bd_sf"/>
</dbReference>
<comment type="subcellular location">
    <subcellularLocation>
        <location evidence="1">Cytoplasm</location>
    </subcellularLocation>
</comment>
<dbReference type="PANTHER" id="PTHR33202">
    <property type="entry name" value="ZINC UPTAKE REGULATION PROTEIN"/>
    <property type="match status" value="1"/>
</dbReference>
<gene>
    <name evidence="11" type="ORF">G9H71_08185</name>
</gene>
<dbReference type="Proteomes" id="UP000800981">
    <property type="component" value="Unassembled WGS sequence"/>
</dbReference>
<keyword evidence="4" id="KW-0678">Repressor</keyword>
<comment type="similarity">
    <text evidence="2">Belongs to the Fur family.</text>
</comment>
<evidence type="ECO:0000256" key="5">
    <source>
        <dbReference type="ARBA" id="ARBA00022723"/>
    </source>
</evidence>
<keyword evidence="3" id="KW-0963">Cytoplasm</keyword>
<dbReference type="Pfam" id="PF01475">
    <property type="entry name" value="FUR"/>
    <property type="match status" value="1"/>
</dbReference>
<dbReference type="SUPFAM" id="SSF46785">
    <property type="entry name" value="Winged helix' DNA-binding domain"/>
    <property type="match status" value="1"/>
</dbReference>
<dbReference type="Gene3D" id="1.10.10.10">
    <property type="entry name" value="Winged helix-like DNA-binding domain superfamily/Winged helix DNA-binding domain"/>
    <property type="match status" value="1"/>
</dbReference>
<keyword evidence="6" id="KW-0862">Zinc</keyword>
<accession>A0ABX0GWX8</accession>
<comment type="caution">
    <text evidence="11">The sequence shown here is derived from an EMBL/GenBank/DDBJ whole genome shotgun (WGS) entry which is preliminary data.</text>
</comment>
<proteinExistence type="inferred from homology"/>
<evidence type="ECO:0000256" key="2">
    <source>
        <dbReference type="ARBA" id="ARBA00007957"/>
    </source>
</evidence>
<keyword evidence="8" id="KW-0805">Transcription regulation</keyword>
<dbReference type="PANTHER" id="PTHR33202:SF18">
    <property type="entry name" value="TRANSCRIPTIONAL REGULATOR FURA"/>
    <property type="match status" value="1"/>
</dbReference>
<organism evidence="11 12">
    <name type="scientific">Motilibacter deserti</name>
    <dbReference type="NCBI Taxonomy" id="2714956"/>
    <lineage>
        <taxon>Bacteria</taxon>
        <taxon>Bacillati</taxon>
        <taxon>Actinomycetota</taxon>
        <taxon>Actinomycetes</taxon>
        <taxon>Motilibacterales</taxon>
        <taxon>Motilibacteraceae</taxon>
        <taxon>Motilibacter</taxon>
    </lineage>
</organism>
<dbReference type="InterPro" id="IPR043135">
    <property type="entry name" value="Fur_C"/>
</dbReference>
<evidence type="ECO:0000256" key="3">
    <source>
        <dbReference type="ARBA" id="ARBA00022490"/>
    </source>
</evidence>
<dbReference type="InterPro" id="IPR036390">
    <property type="entry name" value="WH_DNA-bd_sf"/>
</dbReference>
<evidence type="ECO:0000313" key="11">
    <source>
        <dbReference type="EMBL" id="NHC13758.1"/>
    </source>
</evidence>
<evidence type="ECO:0000256" key="8">
    <source>
        <dbReference type="ARBA" id="ARBA00023015"/>
    </source>
</evidence>
<evidence type="ECO:0000256" key="9">
    <source>
        <dbReference type="ARBA" id="ARBA00023125"/>
    </source>
</evidence>
<keyword evidence="9" id="KW-0238">DNA-binding</keyword>
<dbReference type="RefSeq" id="WP_166280451.1">
    <property type="nucleotide sequence ID" value="NZ_JAANNP010000002.1"/>
</dbReference>
<evidence type="ECO:0000256" key="4">
    <source>
        <dbReference type="ARBA" id="ARBA00022491"/>
    </source>
</evidence>
<protein>
    <submittedName>
        <fullName evidence="11">Transcriptional repressor</fullName>
    </submittedName>
</protein>
<evidence type="ECO:0000256" key="7">
    <source>
        <dbReference type="ARBA" id="ARBA00023004"/>
    </source>
</evidence>
<dbReference type="InterPro" id="IPR002481">
    <property type="entry name" value="FUR"/>
</dbReference>
<evidence type="ECO:0000256" key="6">
    <source>
        <dbReference type="ARBA" id="ARBA00022833"/>
    </source>
</evidence>